<dbReference type="GO" id="GO:0004810">
    <property type="term" value="F:CCA tRNA nucleotidyltransferase activity"/>
    <property type="evidence" value="ECO:0007669"/>
    <property type="project" value="InterPro"/>
</dbReference>
<evidence type="ECO:0000313" key="22">
    <source>
        <dbReference type="EMBL" id="MBB6513931.1"/>
    </source>
</evidence>
<comment type="catalytic activity">
    <reaction evidence="10 19">
        <text>[ThiI sulfur-carrier protein]-S-sulfanyl-L-cysteine + a uridine in tRNA + 2 reduced [2Fe-2S]-[ferredoxin] + ATP + H(+) = [ThiI sulfur-carrier protein]-L-cysteine + a 4-thiouridine in tRNA + 2 oxidized [2Fe-2S]-[ferredoxin] + AMP + diphosphate</text>
        <dbReference type="Rhea" id="RHEA:24176"/>
        <dbReference type="Rhea" id="RHEA-COMP:10000"/>
        <dbReference type="Rhea" id="RHEA-COMP:10001"/>
        <dbReference type="Rhea" id="RHEA-COMP:13337"/>
        <dbReference type="Rhea" id="RHEA-COMP:13338"/>
        <dbReference type="Rhea" id="RHEA-COMP:13339"/>
        <dbReference type="Rhea" id="RHEA-COMP:13340"/>
        <dbReference type="ChEBI" id="CHEBI:15378"/>
        <dbReference type="ChEBI" id="CHEBI:29950"/>
        <dbReference type="ChEBI" id="CHEBI:30616"/>
        <dbReference type="ChEBI" id="CHEBI:33019"/>
        <dbReference type="ChEBI" id="CHEBI:33737"/>
        <dbReference type="ChEBI" id="CHEBI:33738"/>
        <dbReference type="ChEBI" id="CHEBI:61963"/>
        <dbReference type="ChEBI" id="CHEBI:65315"/>
        <dbReference type="ChEBI" id="CHEBI:136798"/>
        <dbReference type="ChEBI" id="CHEBI:456215"/>
        <dbReference type="EC" id="2.8.1.4"/>
    </reaction>
</comment>
<keyword evidence="9 19" id="KW-0784">Thiamine biosynthesis</keyword>
<reference evidence="22 23" key="1">
    <citation type="submission" date="2020-08" db="EMBL/GenBank/DDBJ databases">
        <title>Genomic Encyclopedia of Type Strains, Phase IV (KMG-IV): sequencing the most valuable type-strain genomes for metagenomic binning, comparative biology and taxonomic classification.</title>
        <authorList>
            <person name="Goeker M."/>
        </authorList>
    </citation>
    <scope>NUCLEOTIDE SEQUENCE [LARGE SCALE GENOMIC DNA]</scope>
    <source>
        <strain evidence="22 23">DSM 11805</strain>
    </source>
</reference>
<dbReference type="SUPFAM" id="SSF52402">
    <property type="entry name" value="Adenine nucleotide alpha hydrolases-like"/>
    <property type="match status" value="1"/>
</dbReference>
<evidence type="ECO:0000256" key="13">
    <source>
        <dbReference type="ARBA" id="ARBA00061472"/>
    </source>
</evidence>
<dbReference type="Pfam" id="PF02926">
    <property type="entry name" value="THUMP"/>
    <property type="match status" value="1"/>
</dbReference>
<dbReference type="InterPro" id="IPR014729">
    <property type="entry name" value="Rossmann-like_a/b/a_fold"/>
</dbReference>
<evidence type="ECO:0000256" key="14">
    <source>
        <dbReference type="ARBA" id="ARBA00066827"/>
    </source>
</evidence>
<feature type="binding site" evidence="19">
    <location>
        <begin position="182"/>
        <end position="183"/>
    </location>
    <ligand>
        <name>ATP</name>
        <dbReference type="ChEBI" id="CHEBI:30616"/>
    </ligand>
</feature>
<keyword evidence="4 19" id="KW-0820">tRNA-binding</keyword>
<evidence type="ECO:0000256" key="17">
    <source>
        <dbReference type="ARBA" id="ARBA00077849"/>
    </source>
</evidence>
<dbReference type="CDD" id="cd11716">
    <property type="entry name" value="THUMP_ThiI"/>
    <property type="match status" value="1"/>
</dbReference>
<accession>A0A841RMC5</accession>
<dbReference type="AlphaFoldDB" id="A0A841RMC5"/>
<comment type="catalytic activity">
    <reaction evidence="11 19">
        <text>[ThiS sulfur-carrier protein]-C-terminal Gly-Gly-AMP + S-sulfanyl-L-cysteinyl-[cysteine desulfurase] + AH2 = [ThiS sulfur-carrier protein]-C-terminal-Gly-aminoethanethioate + L-cysteinyl-[cysteine desulfurase] + A + AMP + 2 H(+)</text>
        <dbReference type="Rhea" id="RHEA:43340"/>
        <dbReference type="Rhea" id="RHEA-COMP:12157"/>
        <dbReference type="Rhea" id="RHEA-COMP:12158"/>
        <dbReference type="Rhea" id="RHEA-COMP:12910"/>
        <dbReference type="Rhea" id="RHEA-COMP:19908"/>
        <dbReference type="ChEBI" id="CHEBI:13193"/>
        <dbReference type="ChEBI" id="CHEBI:15378"/>
        <dbReference type="ChEBI" id="CHEBI:17499"/>
        <dbReference type="ChEBI" id="CHEBI:29950"/>
        <dbReference type="ChEBI" id="CHEBI:61963"/>
        <dbReference type="ChEBI" id="CHEBI:90618"/>
        <dbReference type="ChEBI" id="CHEBI:232372"/>
        <dbReference type="ChEBI" id="CHEBI:456215"/>
    </reaction>
</comment>
<dbReference type="UniPathway" id="UPA00060"/>
<dbReference type="Proteomes" id="UP000572212">
    <property type="component" value="Unassembled WGS sequence"/>
</dbReference>
<evidence type="ECO:0000256" key="2">
    <source>
        <dbReference type="ARBA" id="ARBA00004948"/>
    </source>
</evidence>
<evidence type="ECO:0000256" key="16">
    <source>
        <dbReference type="ARBA" id="ARBA00075337"/>
    </source>
</evidence>
<dbReference type="EC" id="2.8.1.4" evidence="14 19"/>
<feature type="coiled-coil region" evidence="20">
    <location>
        <begin position="367"/>
        <end position="394"/>
    </location>
</feature>
<dbReference type="HAMAP" id="MF_00021">
    <property type="entry name" value="ThiI"/>
    <property type="match status" value="1"/>
</dbReference>
<keyword evidence="3 19" id="KW-0963">Cytoplasm</keyword>
<comment type="similarity">
    <text evidence="13 19">Belongs to the ThiI family.</text>
</comment>
<keyword evidence="6 19" id="KW-0547">Nucleotide-binding</keyword>
<feature type="binding site" evidence="19">
    <location>
        <begin position="207"/>
        <end position="208"/>
    </location>
    <ligand>
        <name>ATP</name>
        <dbReference type="ChEBI" id="CHEBI:30616"/>
    </ligand>
</feature>
<keyword evidence="7 19" id="KW-0067">ATP-binding</keyword>
<dbReference type="InterPro" id="IPR054173">
    <property type="entry name" value="ThiI_fer"/>
</dbReference>
<dbReference type="InterPro" id="IPR049961">
    <property type="entry name" value="ThiI_N"/>
</dbReference>
<dbReference type="PROSITE" id="PS51165">
    <property type="entry name" value="THUMP"/>
    <property type="match status" value="1"/>
</dbReference>
<comment type="subcellular location">
    <subcellularLocation>
        <location evidence="1 19">Cytoplasm</location>
    </subcellularLocation>
</comment>
<feature type="binding site" evidence="19">
    <location>
        <position position="295"/>
    </location>
    <ligand>
        <name>ATP</name>
        <dbReference type="ChEBI" id="CHEBI:30616"/>
    </ligand>
</feature>
<evidence type="ECO:0000256" key="3">
    <source>
        <dbReference type="ARBA" id="ARBA00022490"/>
    </source>
</evidence>
<evidence type="ECO:0000256" key="18">
    <source>
        <dbReference type="ARBA" id="ARBA00080570"/>
    </source>
</evidence>
<keyword evidence="8 19" id="KW-0694">RNA-binding</keyword>
<evidence type="ECO:0000256" key="7">
    <source>
        <dbReference type="ARBA" id="ARBA00022840"/>
    </source>
</evidence>
<comment type="caution">
    <text evidence="22">The sequence shown here is derived from an EMBL/GenBank/DDBJ whole genome shotgun (WGS) entry which is preliminary data.</text>
</comment>
<comment type="function">
    <text evidence="12 19">Catalyzes the ATP-dependent transfer of a sulfur to tRNA to produce 4-thiouridine in position 8 of tRNAs, which functions as a near-UV photosensor. Also catalyzes the transfer of sulfur to the sulfur carrier protein ThiS, forming ThiS-thiocarboxylate. This is a step in the synthesis of thiazole, in the thiamine biosynthesis pathway. The sulfur is donated as persulfide by IscS.</text>
</comment>
<dbReference type="PANTHER" id="PTHR43209:SF1">
    <property type="entry name" value="TRNA SULFURTRANSFERASE"/>
    <property type="match status" value="1"/>
</dbReference>
<dbReference type="FunFam" id="3.40.50.620:FF:000053">
    <property type="entry name" value="Probable tRNA sulfurtransferase"/>
    <property type="match status" value="1"/>
</dbReference>
<dbReference type="NCBIfam" id="TIGR00342">
    <property type="entry name" value="tRNA uracil 4-sulfurtransferase ThiI"/>
    <property type="match status" value="1"/>
</dbReference>
<organism evidence="22 23">
    <name type="scientific">Gracilibacillus halotolerans</name>
    <dbReference type="NCBI Taxonomy" id="74386"/>
    <lineage>
        <taxon>Bacteria</taxon>
        <taxon>Bacillati</taxon>
        <taxon>Bacillota</taxon>
        <taxon>Bacilli</taxon>
        <taxon>Bacillales</taxon>
        <taxon>Bacillaceae</taxon>
        <taxon>Gracilibacillus</taxon>
    </lineage>
</organism>
<dbReference type="InterPro" id="IPR020536">
    <property type="entry name" value="ThiI_AANH"/>
</dbReference>
<evidence type="ECO:0000256" key="4">
    <source>
        <dbReference type="ARBA" id="ARBA00022555"/>
    </source>
</evidence>
<evidence type="ECO:0000313" key="23">
    <source>
        <dbReference type="Proteomes" id="UP000572212"/>
    </source>
</evidence>
<dbReference type="GO" id="GO:0005524">
    <property type="term" value="F:ATP binding"/>
    <property type="evidence" value="ECO:0007669"/>
    <property type="project" value="UniProtKB-UniRule"/>
</dbReference>
<dbReference type="PANTHER" id="PTHR43209">
    <property type="entry name" value="TRNA SULFURTRANSFERASE"/>
    <property type="match status" value="1"/>
</dbReference>
<sequence length="399" mass="45321">MQYDHIVVRYGELSLKGRNRKIFTHQLETNVRKALHSYPSVRIETQWDRMYIRLNGENGDKILDRCSSIFGIQNMSLAFKVKNEIEEIKKEALRILTETEGVRTFKITTKRSNKNFPIGSQEINHVLGSHLLVNTEDITVDVHNPDLEITVDVRSDATYLTSNKVEGPGGLPVGSSGKALLLLSGGIDSPVAGYLTMKRGLALEAIHFHSPPYTSERAKEKVLDLAQELAYYGHSVKVHIIPFTALQQTIHREVPNGYSMTIMRRMMMRISEQVAKKRGILSLVTGESLGQVASQTMESMFAINAVTNYPVIRPLVTMNKEEIIDISKEINTYPISIRPYEDCCTVFVPKSPKTKPRLEKVEEFEKAIETEKELANILDNIETIEIKTEQKQQEWDDLF</sequence>
<dbReference type="Gene3D" id="3.30.2130.30">
    <property type="match status" value="1"/>
</dbReference>
<feature type="binding site" evidence="19">
    <location>
        <position position="286"/>
    </location>
    <ligand>
        <name>ATP</name>
        <dbReference type="ChEBI" id="CHEBI:30616"/>
    </ligand>
</feature>
<protein>
    <recommendedName>
        <fullName evidence="15 19">Probable tRNA sulfurtransferase</fullName>
        <ecNumber evidence="14 19">2.8.1.4</ecNumber>
    </recommendedName>
    <alternativeName>
        <fullName evidence="16 19">Sulfur carrier protein ThiS sulfurtransferase</fullName>
    </alternativeName>
    <alternativeName>
        <fullName evidence="17 19">Thiamine biosynthesis protein ThiI</fullName>
    </alternativeName>
    <alternativeName>
        <fullName evidence="18 19">tRNA 4-thiouridine synthase</fullName>
    </alternativeName>
</protein>
<evidence type="ECO:0000256" key="19">
    <source>
        <dbReference type="HAMAP-Rule" id="MF_00021"/>
    </source>
</evidence>
<comment type="pathway">
    <text evidence="2 19">Cofactor biosynthesis; thiamine diphosphate biosynthesis.</text>
</comment>
<gene>
    <name evidence="19" type="primary">thiI</name>
    <name evidence="22" type="ORF">GGQ92_002750</name>
</gene>
<feature type="domain" description="THUMP" evidence="21">
    <location>
        <begin position="60"/>
        <end position="164"/>
    </location>
</feature>
<evidence type="ECO:0000256" key="9">
    <source>
        <dbReference type="ARBA" id="ARBA00022977"/>
    </source>
</evidence>
<dbReference type="InterPro" id="IPR003720">
    <property type="entry name" value="tRNA_STrfase"/>
</dbReference>
<dbReference type="InterPro" id="IPR050102">
    <property type="entry name" value="tRNA_sulfurtransferase_ThiI"/>
</dbReference>
<name>A0A841RMC5_9BACI</name>
<dbReference type="SMART" id="SM00981">
    <property type="entry name" value="THUMP"/>
    <property type="match status" value="1"/>
</dbReference>
<dbReference type="GO" id="GO:0052837">
    <property type="term" value="P:thiazole biosynthetic process"/>
    <property type="evidence" value="ECO:0007669"/>
    <property type="project" value="TreeGrafter"/>
</dbReference>
<evidence type="ECO:0000256" key="15">
    <source>
        <dbReference type="ARBA" id="ARBA00071867"/>
    </source>
</evidence>
<evidence type="ECO:0000256" key="1">
    <source>
        <dbReference type="ARBA" id="ARBA00004496"/>
    </source>
</evidence>
<dbReference type="Pfam" id="PF02568">
    <property type="entry name" value="ThiI"/>
    <property type="match status" value="1"/>
</dbReference>
<evidence type="ECO:0000256" key="20">
    <source>
        <dbReference type="SAM" id="Coils"/>
    </source>
</evidence>
<dbReference type="InterPro" id="IPR049962">
    <property type="entry name" value="THUMP_ThiI"/>
</dbReference>
<keyword evidence="5 19" id="KW-0808">Transferase</keyword>
<evidence type="ECO:0000256" key="8">
    <source>
        <dbReference type="ARBA" id="ARBA00022884"/>
    </source>
</evidence>
<dbReference type="CDD" id="cd01712">
    <property type="entry name" value="PPase_ThiI"/>
    <property type="match status" value="1"/>
</dbReference>
<evidence type="ECO:0000256" key="10">
    <source>
        <dbReference type="ARBA" id="ARBA00050570"/>
    </source>
</evidence>
<keyword evidence="23" id="KW-1185">Reference proteome</keyword>
<evidence type="ECO:0000256" key="5">
    <source>
        <dbReference type="ARBA" id="ARBA00022679"/>
    </source>
</evidence>
<dbReference type="InterPro" id="IPR004114">
    <property type="entry name" value="THUMP_dom"/>
</dbReference>
<feature type="binding site" evidence="19">
    <location>
        <position position="264"/>
    </location>
    <ligand>
        <name>ATP</name>
        <dbReference type="ChEBI" id="CHEBI:30616"/>
    </ligand>
</feature>
<dbReference type="GO" id="GO:0009229">
    <property type="term" value="P:thiamine diphosphate biosynthetic process"/>
    <property type="evidence" value="ECO:0007669"/>
    <property type="project" value="UniProtKB-UniRule"/>
</dbReference>
<dbReference type="GO" id="GO:0005829">
    <property type="term" value="C:cytosol"/>
    <property type="evidence" value="ECO:0007669"/>
    <property type="project" value="TreeGrafter"/>
</dbReference>
<dbReference type="RefSeq" id="WP_184250020.1">
    <property type="nucleotide sequence ID" value="NZ_BAAACU010000004.1"/>
</dbReference>
<dbReference type="Pfam" id="PF22025">
    <property type="entry name" value="ThiI_fer"/>
    <property type="match status" value="1"/>
</dbReference>
<dbReference type="GO" id="GO:0002937">
    <property type="term" value="P:tRNA 4-thiouridine biosynthesis"/>
    <property type="evidence" value="ECO:0007669"/>
    <property type="project" value="TreeGrafter"/>
</dbReference>
<evidence type="ECO:0000256" key="11">
    <source>
        <dbReference type="ARBA" id="ARBA00052330"/>
    </source>
</evidence>
<evidence type="ECO:0000256" key="6">
    <source>
        <dbReference type="ARBA" id="ARBA00022741"/>
    </source>
</evidence>
<proteinExistence type="inferred from homology"/>
<dbReference type="GO" id="GO:0009228">
    <property type="term" value="P:thiamine biosynthetic process"/>
    <property type="evidence" value="ECO:0007669"/>
    <property type="project" value="UniProtKB-KW"/>
</dbReference>
<dbReference type="SUPFAM" id="SSF143437">
    <property type="entry name" value="THUMP domain-like"/>
    <property type="match status" value="1"/>
</dbReference>
<keyword evidence="20" id="KW-0175">Coiled coil</keyword>
<dbReference type="EMBL" id="JACHON010000018">
    <property type="protein sequence ID" value="MBB6513931.1"/>
    <property type="molecule type" value="Genomic_DNA"/>
</dbReference>
<dbReference type="GO" id="GO:0140741">
    <property type="term" value="F:tRNA-uracil-4 sulfurtransferase activity"/>
    <property type="evidence" value="ECO:0007669"/>
    <property type="project" value="UniProtKB-EC"/>
</dbReference>
<evidence type="ECO:0000256" key="12">
    <source>
        <dbReference type="ARBA" id="ARBA00058382"/>
    </source>
</evidence>
<evidence type="ECO:0000259" key="21">
    <source>
        <dbReference type="PROSITE" id="PS51165"/>
    </source>
</evidence>
<dbReference type="Gene3D" id="3.40.50.620">
    <property type="entry name" value="HUPs"/>
    <property type="match status" value="1"/>
</dbReference>
<dbReference type="GO" id="GO:0000049">
    <property type="term" value="F:tRNA binding"/>
    <property type="evidence" value="ECO:0007669"/>
    <property type="project" value="UniProtKB-UniRule"/>
</dbReference>